<organism evidence="4 5">
    <name type="scientific">Polaromonas aquatica</name>
    <dbReference type="NCBI Taxonomy" id="332657"/>
    <lineage>
        <taxon>Bacteria</taxon>
        <taxon>Pseudomonadati</taxon>
        <taxon>Pseudomonadota</taxon>
        <taxon>Betaproteobacteria</taxon>
        <taxon>Burkholderiales</taxon>
        <taxon>Comamonadaceae</taxon>
        <taxon>Polaromonas</taxon>
    </lineage>
</organism>
<dbReference type="Pfam" id="PF00701">
    <property type="entry name" value="DHDPS"/>
    <property type="match status" value="1"/>
</dbReference>
<dbReference type="SUPFAM" id="SSF51569">
    <property type="entry name" value="Aldolase"/>
    <property type="match status" value="1"/>
</dbReference>
<dbReference type="InterPro" id="IPR013785">
    <property type="entry name" value="Aldolase_TIM"/>
</dbReference>
<keyword evidence="5" id="KW-1185">Reference proteome</keyword>
<reference evidence="5" key="1">
    <citation type="journal article" date="2019" name="Int. J. Syst. Evol. Microbiol.">
        <title>The Global Catalogue of Microorganisms (GCM) 10K type strain sequencing project: providing services to taxonomists for standard genome sequencing and annotation.</title>
        <authorList>
            <consortium name="The Broad Institute Genomics Platform"/>
            <consortium name="The Broad Institute Genome Sequencing Center for Infectious Disease"/>
            <person name="Wu L."/>
            <person name="Ma J."/>
        </authorList>
    </citation>
    <scope>NUCLEOTIDE SEQUENCE [LARGE SCALE GENOMIC DNA]</scope>
    <source>
        <strain evidence="5">CCUG 39402</strain>
    </source>
</reference>
<gene>
    <name evidence="4" type="ORF">ACFQND_27020</name>
</gene>
<dbReference type="Gene3D" id="3.20.20.70">
    <property type="entry name" value="Aldolase class I"/>
    <property type="match status" value="1"/>
</dbReference>
<accession>A0ABW1U6U2</accession>
<dbReference type="InterPro" id="IPR002220">
    <property type="entry name" value="DapA-like"/>
</dbReference>
<sequence>MKLTMQDIRGVVGIIPTPATPDAESWAAQNTIEFDQTIKMVRTVVDAGVDIIMTTGTFGECATLTWEELRSFTECVVKTVGGRRPVFAGVTTLNTRDTIQRGRDLMALGADGLFVGRPMWLAMDDIAIVRFYKDVAAALPGVPLVAYDNPSAFKGKISPAAYRALAEIPEIIASKHVGGPALVPDLLAVGDRIRLLPLEIDWYELAKAHPERAVACWSGSVACAPAPLVALSKAILSQKWSEASAISERLNWAVRAMFPGGDLSKFMDYSIPLGHVRFREAGLFEPGPCRPPYLAAPADYVEGSRVCGQRWAELQREYTKSS</sequence>
<evidence type="ECO:0000256" key="2">
    <source>
        <dbReference type="ARBA" id="ARBA00023239"/>
    </source>
</evidence>
<keyword evidence="2 3" id="KW-0456">Lyase</keyword>
<evidence type="ECO:0000313" key="4">
    <source>
        <dbReference type="EMBL" id="MFC6284894.1"/>
    </source>
</evidence>
<dbReference type="SMART" id="SM01130">
    <property type="entry name" value="DHDPS"/>
    <property type="match status" value="1"/>
</dbReference>
<dbReference type="PANTHER" id="PTHR12128:SF66">
    <property type="entry name" value="4-HYDROXY-2-OXOGLUTARATE ALDOLASE, MITOCHONDRIAL"/>
    <property type="match status" value="1"/>
</dbReference>
<dbReference type="PIRSF" id="PIRSF001365">
    <property type="entry name" value="DHDPS"/>
    <property type="match status" value="1"/>
</dbReference>
<evidence type="ECO:0000256" key="3">
    <source>
        <dbReference type="PIRNR" id="PIRNR001365"/>
    </source>
</evidence>
<dbReference type="PRINTS" id="PR00146">
    <property type="entry name" value="DHPICSNTHASE"/>
</dbReference>
<dbReference type="Proteomes" id="UP001596270">
    <property type="component" value="Unassembled WGS sequence"/>
</dbReference>
<evidence type="ECO:0000256" key="1">
    <source>
        <dbReference type="ARBA" id="ARBA00007592"/>
    </source>
</evidence>
<comment type="caution">
    <text evidence="4">The sequence shown here is derived from an EMBL/GenBank/DDBJ whole genome shotgun (WGS) entry which is preliminary data.</text>
</comment>
<name>A0ABW1U6U2_9BURK</name>
<protein>
    <submittedName>
        <fullName evidence="4">Dihydrodipicolinate synthase family protein</fullName>
    </submittedName>
</protein>
<dbReference type="RefSeq" id="WP_371439437.1">
    <property type="nucleotide sequence ID" value="NZ_JBHSRS010000084.1"/>
</dbReference>
<proteinExistence type="inferred from homology"/>
<dbReference type="PANTHER" id="PTHR12128">
    <property type="entry name" value="DIHYDRODIPICOLINATE SYNTHASE"/>
    <property type="match status" value="1"/>
</dbReference>
<comment type="similarity">
    <text evidence="1 3">Belongs to the DapA family.</text>
</comment>
<evidence type="ECO:0000313" key="5">
    <source>
        <dbReference type="Proteomes" id="UP001596270"/>
    </source>
</evidence>
<dbReference type="EMBL" id="JBHSRS010000084">
    <property type="protein sequence ID" value="MFC6284894.1"/>
    <property type="molecule type" value="Genomic_DNA"/>
</dbReference>